<keyword evidence="5" id="KW-1185">Reference proteome</keyword>
<name>A0ABU0MRY2_9PROT</name>
<organism evidence="4 5">
    <name type="scientific">Azospirillum picis</name>
    <dbReference type="NCBI Taxonomy" id="488438"/>
    <lineage>
        <taxon>Bacteria</taxon>
        <taxon>Pseudomonadati</taxon>
        <taxon>Pseudomonadota</taxon>
        <taxon>Alphaproteobacteria</taxon>
        <taxon>Rhodospirillales</taxon>
        <taxon>Azospirillaceae</taxon>
        <taxon>Azospirillum</taxon>
    </lineage>
</organism>
<dbReference type="SUPFAM" id="SSF111369">
    <property type="entry name" value="HlyD-like secretion proteins"/>
    <property type="match status" value="1"/>
</dbReference>
<comment type="similarity">
    <text evidence="1">Belongs to the membrane fusion protein (MFP) (TC 8.A.1) family.</text>
</comment>
<dbReference type="PANTHER" id="PTHR30469:SF15">
    <property type="entry name" value="HLYD FAMILY OF SECRETION PROTEINS"/>
    <property type="match status" value="1"/>
</dbReference>
<dbReference type="EMBL" id="JAUSVU010000023">
    <property type="protein sequence ID" value="MDQ0536074.1"/>
    <property type="molecule type" value="Genomic_DNA"/>
</dbReference>
<dbReference type="Proteomes" id="UP001244552">
    <property type="component" value="Unassembled WGS sequence"/>
</dbReference>
<evidence type="ECO:0000313" key="4">
    <source>
        <dbReference type="EMBL" id="MDQ0536074.1"/>
    </source>
</evidence>
<feature type="chain" id="PRO_5047060180" evidence="3">
    <location>
        <begin position="41"/>
        <end position="288"/>
    </location>
</feature>
<keyword evidence="3" id="KW-0732">Signal</keyword>
<feature type="region of interest" description="Disordered" evidence="2">
    <location>
        <begin position="255"/>
        <end position="288"/>
    </location>
</feature>
<evidence type="ECO:0000313" key="5">
    <source>
        <dbReference type="Proteomes" id="UP001244552"/>
    </source>
</evidence>
<feature type="signal peptide" evidence="3">
    <location>
        <begin position="1"/>
        <end position="40"/>
    </location>
</feature>
<evidence type="ECO:0000256" key="1">
    <source>
        <dbReference type="ARBA" id="ARBA00009477"/>
    </source>
</evidence>
<dbReference type="Gene3D" id="2.40.30.170">
    <property type="match status" value="1"/>
</dbReference>
<evidence type="ECO:0000256" key="3">
    <source>
        <dbReference type="SAM" id="SignalP"/>
    </source>
</evidence>
<dbReference type="Gene3D" id="2.40.50.100">
    <property type="match status" value="1"/>
</dbReference>
<reference evidence="4 5" key="1">
    <citation type="submission" date="2023-07" db="EMBL/GenBank/DDBJ databases">
        <title>Genomic Encyclopedia of Type Strains, Phase IV (KMG-IV): sequencing the most valuable type-strain genomes for metagenomic binning, comparative biology and taxonomic classification.</title>
        <authorList>
            <person name="Goeker M."/>
        </authorList>
    </citation>
    <scope>NUCLEOTIDE SEQUENCE [LARGE SCALE GENOMIC DNA]</scope>
    <source>
        <strain evidence="4 5">DSM 19922</strain>
    </source>
</reference>
<comment type="caution">
    <text evidence="4">The sequence shown here is derived from an EMBL/GenBank/DDBJ whole genome shotgun (WGS) entry which is preliminary data.</text>
</comment>
<dbReference type="PANTHER" id="PTHR30469">
    <property type="entry name" value="MULTIDRUG RESISTANCE PROTEIN MDTA"/>
    <property type="match status" value="1"/>
</dbReference>
<evidence type="ECO:0000256" key="2">
    <source>
        <dbReference type="SAM" id="MobiDB-lite"/>
    </source>
</evidence>
<gene>
    <name evidence="4" type="ORF">QO018_004965</name>
</gene>
<dbReference type="InterPro" id="IPR006143">
    <property type="entry name" value="RND_pump_MFP"/>
</dbReference>
<sequence>MMRFAFAHAITSAAKSLVARPAGRLALGVALCALSSQAFAADPTGDDAVRTLIRPRTQAVLSSEIAGRILRLPLHEGDRFRSGEVLVEFDCSWVTAAQSAAQAGLTHAQARLSGLEALASMRSAGSMDVALARAEVERARAELKTASLSVKHCVVNAPFNGRVIDLRARAFESVPANTPLLSVLDDSDLEASLVVPSSWLTWLKPGNAFTLEIDETHRRYSGRITRLGASVDPVSQTVTVFGSLNDVDPSVVAGMSGTARIPQSGTAEAPASGTAPGSPRAPGGPTPR</sequence>
<dbReference type="RefSeq" id="WP_246513170.1">
    <property type="nucleotide sequence ID" value="NZ_JAGINO010000013.1"/>
</dbReference>
<accession>A0ABU0MRY2</accession>
<proteinExistence type="inferred from homology"/>
<protein>
    <submittedName>
        <fullName evidence="4">RND family efflux transporter MFP subunit</fullName>
    </submittedName>
</protein>
<dbReference type="NCBIfam" id="TIGR01730">
    <property type="entry name" value="RND_mfp"/>
    <property type="match status" value="1"/>
</dbReference>